<evidence type="ECO:0000313" key="3">
    <source>
        <dbReference type="Proteomes" id="UP001589810"/>
    </source>
</evidence>
<dbReference type="Proteomes" id="UP001589810">
    <property type="component" value="Unassembled WGS sequence"/>
</dbReference>
<feature type="transmembrane region" description="Helical" evidence="1">
    <location>
        <begin position="46"/>
        <end position="65"/>
    </location>
</feature>
<feature type="transmembrane region" description="Helical" evidence="1">
    <location>
        <begin position="118"/>
        <end position="137"/>
    </location>
</feature>
<keyword evidence="3" id="KW-1185">Reference proteome</keyword>
<feature type="transmembrane region" description="Helical" evidence="1">
    <location>
        <begin position="177"/>
        <end position="198"/>
    </location>
</feature>
<feature type="transmembrane region" description="Helical" evidence="1">
    <location>
        <begin position="71"/>
        <end position="88"/>
    </location>
</feature>
<feature type="transmembrane region" description="Helical" evidence="1">
    <location>
        <begin position="144"/>
        <end position="165"/>
    </location>
</feature>
<keyword evidence="1" id="KW-1133">Transmembrane helix</keyword>
<feature type="transmembrane region" description="Helical" evidence="1">
    <location>
        <begin position="95"/>
        <end position="112"/>
    </location>
</feature>
<dbReference type="EMBL" id="JBHLUD010000007">
    <property type="protein sequence ID" value="MFC0544051.1"/>
    <property type="molecule type" value="Genomic_DNA"/>
</dbReference>
<dbReference type="RefSeq" id="WP_273935532.1">
    <property type="nucleotide sequence ID" value="NZ_CP097263.1"/>
</dbReference>
<feature type="transmembrane region" description="Helical" evidence="1">
    <location>
        <begin position="12"/>
        <end position="34"/>
    </location>
</feature>
<sequence length="543" mass="56060">MGMDTSVTGVPPAVLLLRIVLLLATATVAGIGLLRPTVVSVRRNTFVIAWVAAAVTAAADLISLLWLESNVVFAVGQLVLAVAVPAALRWRTPSAYLGFGLLVVLISEISLSHMGIEFLADTGFTVGVVAWLGLTLIRPTSSRLRPLALTLAVVLALAGVLQIAVSGVGFDRRLYDTGFGIALVVVALLPIVVTALTITLPVNRLYPVGALLVVVSYLAWAALGAIPRPADLPTPGVPLLGSAAGTPVLVVPQRPGRNLVHLPAEAVVNGVHAVPRPGTNGAWASVDLPPGRSTLQITIAGKESTVPVDTGSGPAGRTVDPECANAALGGLIGGSRVPVTSCPSDGLSTGDAEAVHKLVDFLASRKISAITVVGDDSARARAAADVVRRAGLPVFDTEQPNSALVVVSGWSTAADTLSRVAVEQTRKPTYINGIYLAPWLLTAPLLKSVVSSAVPLRFDPRDPKTLAYTVALANAFPGETGAIGGLDEWLAAQGQQSDPSVRLYASAQVDAMPMDNTMDGMEMAYPGQWVPNGTIVPISGPLS</sequence>
<evidence type="ECO:0000313" key="2">
    <source>
        <dbReference type="EMBL" id="MFC0544051.1"/>
    </source>
</evidence>
<keyword evidence="1" id="KW-0472">Membrane</keyword>
<evidence type="ECO:0000256" key="1">
    <source>
        <dbReference type="SAM" id="Phobius"/>
    </source>
</evidence>
<reference evidence="2 3" key="1">
    <citation type="submission" date="2024-09" db="EMBL/GenBank/DDBJ databases">
        <authorList>
            <person name="Sun Q."/>
            <person name="Mori K."/>
        </authorList>
    </citation>
    <scope>NUCLEOTIDE SEQUENCE [LARGE SCALE GENOMIC DNA]</scope>
    <source>
        <strain evidence="2 3">TBRC 1432</strain>
    </source>
</reference>
<feature type="transmembrane region" description="Helical" evidence="1">
    <location>
        <begin position="205"/>
        <end position="226"/>
    </location>
</feature>
<protein>
    <submittedName>
        <fullName evidence="2">DUF6239 family natural product biosynthesis protein</fullName>
    </submittedName>
</protein>
<proteinExistence type="predicted"/>
<name>A0ABV6MW39_9PSEU</name>
<accession>A0ABV6MW39</accession>
<keyword evidence="1" id="KW-0812">Transmembrane</keyword>
<organism evidence="2 3">
    <name type="scientific">Kutzneria chonburiensis</name>
    <dbReference type="NCBI Taxonomy" id="1483604"/>
    <lineage>
        <taxon>Bacteria</taxon>
        <taxon>Bacillati</taxon>
        <taxon>Actinomycetota</taxon>
        <taxon>Actinomycetes</taxon>
        <taxon>Pseudonocardiales</taxon>
        <taxon>Pseudonocardiaceae</taxon>
        <taxon>Kutzneria</taxon>
    </lineage>
</organism>
<comment type="caution">
    <text evidence="2">The sequence shown here is derived from an EMBL/GenBank/DDBJ whole genome shotgun (WGS) entry which is preliminary data.</text>
</comment>
<gene>
    <name evidence="2" type="ORF">ACFFH7_21280</name>
</gene>